<proteinExistence type="predicted"/>
<organism evidence="2 3">
    <name type="scientific">Streptomyces canarius</name>
    <dbReference type="NCBI Taxonomy" id="285453"/>
    <lineage>
        <taxon>Bacteria</taxon>
        <taxon>Bacillati</taxon>
        <taxon>Actinomycetota</taxon>
        <taxon>Actinomycetes</taxon>
        <taxon>Kitasatosporales</taxon>
        <taxon>Streptomycetaceae</taxon>
        <taxon>Streptomyces</taxon>
    </lineage>
</organism>
<gene>
    <name evidence="2" type="ORF">GCM10010345_43950</name>
</gene>
<dbReference type="EMBL" id="BMVN01000014">
    <property type="protein sequence ID" value="GHA34431.1"/>
    <property type="molecule type" value="Genomic_DNA"/>
</dbReference>
<reference evidence="3" key="1">
    <citation type="journal article" date="2019" name="Int. J. Syst. Evol. Microbiol.">
        <title>The Global Catalogue of Microorganisms (GCM) 10K type strain sequencing project: providing services to taxonomists for standard genome sequencing and annotation.</title>
        <authorList>
            <consortium name="The Broad Institute Genomics Platform"/>
            <consortium name="The Broad Institute Genome Sequencing Center for Infectious Disease"/>
            <person name="Wu L."/>
            <person name="Ma J."/>
        </authorList>
    </citation>
    <scope>NUCLEOTIDE SEQUENCE [LARGE SCALE GENOMIC DNA]</scope>
    <source>
        <strain evidence="3">JCM 4733</strain>
    </source>
</reference>
<accession>A0ABQ3CQJ9</accession>
<protein>
    <submittedName>
        <fullName evidence="2">Uncharacterized protein</fullName>
    </submittedName>
</protein>
<evidence type="ECO:0000256" key="1">
    <source>
        <dbReference type="SAM" id="MobiDB-lite"/>
    </source>
</evidence>
<comment type="caution">
    <text evidence="2">The sequence shown here is derived from an EMBL/GenBank/DDBJ whole genome shotgun (WGS) entry which is preliminary data.</text>
</comment>
<evidence type="ECO:0000313" key="2">
    <source>
        <dbReference type="EMBL" id="GHA34431.1"/>
    </source>
</evidence>
<evidence type="ECO:0000313" key="3">
    <source>
        <dbReference type="Proteomes" id="UP000653644"/>
    </source>
</evidence>
<sequence length="76" mass="8260">MAALGLVRGGEDGQAQVLAEDELAVLGNRRRRGEVGHRCDSLDGIAEDREGKEAPGVRREDCEKACFSPRNPAELR</sequence>
<keyword evidence="3" id="KW-1185">Reference proteome</keyword>
<feature type="region of interest" description="Disordered" evidence="1">
    <location>
        <begin position="46"/>
        <end position="76"/>
    </location>
</feature>
<dbReference type="Proteomes" id="UP000653644">
    <property type="component" value="Unassembled WGS sequence"/>
</dbReference>
<name>A0ABQ3CQJ9_9ACTN</name>
<feature type="compositionally biased region" description="Basic and acidic residues" evidence="1">
    <location>
        <begin position="46"/>
        <end position="64"/>
    </location>
</feature>